<dbReference type="EMBL" id="JADBEM010000001">
    <property type="protein sequence ID" value="MBE1609991.1"/>
    <property type="molecule type" value="Genomic_DNA"/>
</dbReference>
<protein>
    <submittedName>
        <fullName evidence="1">Uncharacterized protein</fullName>
    </submittedName>
</protein>
<sequence>MPILHTKLFIVGHLWWLEDEEAMDEIQRFSPARVWVGSANGTASSRHSLEMGLWLDEPVLLRAATDFIVKVMRHSETIYPEQGLFVPDLAEVDYDGDAFAELAAEFRYWGGEDDEDE</sequence>
<proteinExistence type="predicted"/>
<keyword evidence="2" id="KW-1185">Reference proteome</keyword>
<name>A0A927RMA3_9ACTN</name>
<dbReference type="AlphaFoldDB" id="A0A927RMA3"/>
<accession>A0A927RMA3</accession>
<evidence type="ECO:0000313" key="1">
    <source>
        <dbReference type="EMBL" id="MBE1609991.1"/>
    </source>
</evidence>
<evidence type="ECO:0000313" key="2">
    <source>
        <dbReference type="Proteomes" id="UP000638648"/>
    </source>
</evidence>
<dbReference type="Proteomes" id="UP000638648">
    <property type="component" value="Unassembled WGS sequence"/>
</dbReference>
<gene>
    <name evidence="1" type="ORF">HEB94_006839</name>
</gene>
<organism evidence="1 2">
    <name type="scientific">Actinopolymorpha pittospori</name>
    <dbReference type="NCBI Taxonomy" id="648752"/>
    <lineage>
        <taxon>Bacteria</taxon>
        <taxon>Bacillati</taxon>
        <taxon>Actinomycetota</taxon>
        <taxon>Actinomycetes</taxon>
        <taxon>Propionibacteriales</taxon>
        <taxon>Actinopolymorphaceae</taxon>
        <taxon>Actinopolymorpha</taxon>
    </lineage>
</organism>
<comment type="caution">
    <text evidence="1">The sequence shown here is derived from an EMBL/GenBank/DDBJ whole genome shotgun (WGS) entry which is preliminary data.</text>
</comment>
<reference evidence="1" key="1">
    <citation type="submission" date="2020-10" db="EMBL/GenBank/DDBJ databases">
        <title>Sequencing the genomes of 1000 actinobacteria strains.</title>
        <authorList>
            <person name="Klenk H.-P."/>
        </authorList>
    </citation>
    <scope>NUCLEOTIDE SEQUENCE</scope>
    <source>
        <strain evidence="1">DSM 45354</strain>
    </source>
</reference>
<dbReference type="RefSeq" id="WP_192753446.1">
    <property type="nucleotide sequence ID" value="NZ_BAABJL010000087.1"/>
</dbReference>